<accession>A0A218XKH0</accession>
<feature type="compositionally biased region" description="Basic residues" evidence="1">
    <location>
        <begin position="16"/>
        <end position="26"/>
    </location>
</feature>
<protein>
    <submittedName>
        <fullName evidence="2">Uncharacterized protein</fullName>
    </submittedName>
</protein>
<evidence type="ECO:0000313" key="3">
    <source>
        <dbReference type="Proteomes" id="UP000197138"/>
    </source>
</evidence>
<name>A0A218XKH0_PUNGR</name>
<sequence>MAEVGRNGGRNSGRNGGRKSKLPKKSRNSELRARNLSNSDLRSSQSFKLAGVGESEEIADAWWRVEGPVRWIRA</sequence>
<proteinExistence type="predicted"/>
<dbReference type="EMBL" id="MTKT01001158">
    <property type="protein sequence ID" value="OWM85735.1"/>
    <property type="molecule type" value="Genomic_DNA"/>
</dbReference>
<evidence type="ECO:0000313" key="2">
    <source>
        <dbReference type="EMBL" id="OWM85735.1"/>
    </source>
</evidence>
<feature type="compositionally biased region" description="Polar residues" evidence="1">
    <location>
        <begin position="35"/>
        <end position="47"/>
    </location>
</feature>
<evidence type="ECO:0000256" key="1">
    <source>
        <dbReference type="SAM" id="MobiDB-lite"/>
    </source>
</evidence>
<gene>
    <name evidence="2" type="ORF">CDL15_Pgr029158</name>
</gene>
<feature type="compositionally biased region" description="Gly residues" evidence="1">
    <location>
        <begin position="1"/>
        <end position="15"/>
    </location>
</feature>
<reference evidence="3" key="1">
    <citation type="journal article" date="2017" name="Plant J.">
        <title>The pomegranate (Punica granatum L.) genome and the genomics of punicalagin biosynthesis.</title>
        <authorList>
            <person name="Qin G."/>
            <person name="Xu C."/>
            <person name="Ming R."/>
            <person name="Tang H."/>
            <person name="Guyot R."/>
            <person name="Kramer E.M."/>
            <person name="Hu Y."/>
            <person name="Yi X."/>
            <person name="Qi Y."/>
            <person name="Xu X."/>
            <person name="Gao Z."/>
            <person name="Pan H."/>
            <person name="Jian J."/>
            <person name="Tian Y."/>
            <person name="Yue Z."/>
            <person name="Xu Y."/>
        </authorList>
    </citation>
    <scope>NUCLEOTIDE SEQUENCE [LARGE SCALE GENOMIC DNA]</scope>
    <source>
        <strain evidence="3">cv. Dabenzi</strain>
    </source>
</reference>
<organism evidence="2 3">
    <name type="scientific">Punica granatum</name>
    <name type="common">Pomegranate</name>
    <dbReference type="NCBI Taxonomy" id="22663"/>
    <lineage>
        <taxon>Eukaryota</taxon>
        <taxon>Viridiplantae</taxon>
        <taxon>Streptophyta</taxon>
        <taxon>Embryophyta</taxon>
        <taxon>Tracheophyta</taxon>
        <taxon>Spermatophyta</taxon>
        <taxon>Magnoliopsida</taxon>
        <taxon>eudicotyledons</taxon>
        <taxon>Gunneridae</taxon>
        <taxon>Pentapetalae</taxon>
        <taxon>rosids</taxon>
        <taxon>malvids</taxon>
        <taxon>Myrtales</taxon>
        <taxon>Lythraceae</taxon>
        <taxon>Punica</taxon>
    </lineage>
</organism>
<dbReference type="Proteomes" id="UP000197138">
    <property type="component" value="Unassembled WGS sequence"/>
</dbReference>
<dbReference type="AlphaFoldDB" id="A0A218XKH0"/>
<feature type="region of interest" description="Disordered" evidence="1">
    <location>
        <begin position="1"/>
        <end position="47"/>
    </location>
</feature>
<comment type="caution">
    <text evidence="2">The sequence shown here is derived from an EMBL/GenBank/DDBJ whole genome shotgun (WGS) entry which is preliminary data.</text>
</comment>